<proteinExistence type="predicted"/>
<dbReference type="Proteomes" id="UP000024635">
    <property type="component" value="Unassembled WGS sequence"/>
</dbReference>
<accession>A0A016UX60</accession>
<name>A0A016UX60_9BILA</name>
<keyword evidence="2" id="KW-1185">Reference proteome</keyword>
<evidence type="ECO:0000313" key="2">
    <source>
        <dbReference type="Proteomes" id="UP000024635"/>
    </source>
</evidence>
<organism evidence="1 2">
    <name type="scientific">Ancylostoma ceylanicum</name>
    <dbReference type="NCBI Taxonomy" id="53326"/>
    <lineage>
        <taxon>Eukaryota</taxon>
        <taxon>Metazoa</taxon>
        <taxon>Ecdysozoa</taxon>
        <taxon>Nematoda</taxon>
        <taxon>Chromadorea</taxon>
        <taxon>Rhabditida</taxon>
        <taxon>Rhabditina</taxon>
        <taxon>Rhabditomorpha</taxon>
        <taxon>Strongyloidea</taxon>
        <taxon>Ancylostomatidae</taxon>
        <taxon>Ancylostomatinae</taxon>
        <taxon>Ancylostoma</taxon>
    </lineage>
</organism>
<evidence type="ECO:0000313" key="1">
    <source>
        <dbReference type="EMBL" id="EYC19372.1"/>
    </source>
</evidence>
<reference evidence="2" key="1">
    <citation type="journal article" date="2015" name="Nat. Genet.">
        <title>The genome and transcriptome of the zoonotic hookworm Ancylostoma ceylanicum identify infection-specific gene families.</title>
        <authorList>
            <person name="Schwarz E.M."/>
            <person name="Hu Y."/>
            <person name="Antoshechkin I."/>
            <person name="Miller M.M."/>
            <person name="Sternberg P.W."/>
            <person name="Aroian R.V."/>
        </authorList>
    </citation>
    <scope>NUCLEOTIDE SEQUENCE</scope>
    <source>
        <strain evidence="2">HY135</strain>
    </source>
</reference>
<dbReference type="EMBL" id="JARK01001360">
    <property type="protein sequence ID" value="EYC19372.1"/>
    <property type="molecule type" value="Genomic_DNA"/>
</dbReference>
<dbReference type="AlphaFoldDB" id="A0A016UX60"/>
<gene>
    <name evidence="1" type="primary">Acey_s0024.g1047</name>
    <name evidence="1" type="ORF">Y032_0024g1047</name>
</gene>
<comment type="caution">
    <text evidence="1">The sequence shown here is derived from an EMBL/GenBank/DDBJ whole genome shotgun (WGS) entry which is preliminary data.</text>
</comment>
<protein>
    <submittedName>
        <fullName evidence="1">Uncharacterized protein</fullName>
    </submittedName>
</protein>
<sequence length="93" mass="10205">MVKFKIVSKSSTRRKRKKRVVGCEGGGGGGEYNGDGVDLLQFEERAVPAEDVIIATATQDAEAECQAARKLLPIDMDMVREESDEDDTLQKLC</sequence>